<dbReference type="AlphaFoldDB" id="A0A0D1IWA7"/>
<protein>
    <submittedName>
        <fullName evidence="1">Uncharacterized protein</fullName>
    </submittedName>
</protein>
<evidence type="ECO:0000313" key="2">
    <source>
        <dbReference type="Proteomes" id="UP000032221"/>
    </source>
</evidence>
<dbReference type="RefSeq" id="WP_016895038.1">
    <property type="nucleotide sequence ID" value="NZ_JXST01000074.1"/>
</dbReference>
<comment type="caution">
    <text evidence="1">The sequence shown here is derived from an EMBL/GenBank/DDBJ whole genome shotgun (WGS) entry which is preliminary data.</text>
</comment>
<dbReference type="Proteomes" id="UP000032221">
    <property type="component" value="Unassembled WGS sequence"/>
</dbReference>
<organism evidence="1 2">
    <name type="scientific">Mycolicibacterium llatzerense</name>
    <dbReference type="NCBI Taxonomy" id="280871"/>
    <lineage>
        <taxon>Bacteria</taxon>
        <taxon>Bacillati</taxon>
        <taxon>Actinomycetota</taxon>
        <taxon>Actinomycetes</taxon>
        <taxon>Mycobacteriales</taxon>
        <taxon>Mycobacteriaceae</taxon>
        <taxon>Mycolicibacterium</taxon>
    </lineage>
</organism>
<dbReference type="EMBL" id="JXST01000074">
    <property type="protein sequence ID" value="KIU13633.1"/>
    <property type="molecule type" value="Genomic_DNA"/>
</dbReference>
<keyword evidence="2" id="KW-1185">Reference proteome</keyword>
<accession>A0A0D1IWA7</accession>
<evidence type="ECO:0000313" key="1">
    <source>
        <dbReference type="EMBL" id="KIU13633.1"/>
    </source>
</evidence>
<name>A0A0D1IWA7_9MYCO</name>
<dbReference type="PATRIC" id="fig|280871.6.peg.5963"/>
<proteinExistence type="predicted"/>
<dbReference type="STRING" id="280871.TL10_28745"/>
<reference evidence="1 2" key="1">
    <citation type="submission" date="2015-01" db="EMBL/GenBank/DDBJ databases">
        <title>Genome sequence of Mycobacterium llatzerense and Mycobacterium immunogenum recovered from brain abscess.</title>
        <authorList>
            <person name="Greninger A.L."/>
            <person name="Langelier C."/>
            <person name="Cunningham G."/>
            <person name="Chiu C.Y."/>
            <person name="Miller S."/>
        </authorList>
    </citation>
    <scope>NUCLEOTIDE SEQUENCE [LARGE SCALE GENOMIC DNA]</scope>
    <source>
        <strain evidence="1 2">CLUC14</strain>
    </source>
</reference>
<gene>
    <name evidence="1" type="ORF">TL10_28745</name>
</gene>
<sequence>MSTVYYNEEAFFEAWRKGVRIAGELYFGDGNASNVETAKSKYDLAPNYDAVVSALGTLSSGEAVFLAAMYSFYNDIAGGKMLAQLDAPGLAGISAHLDEARCRVIADLLVSYVGW</sequence>